<gene>
    <name evidence="3" type="ORF">F9K24_10820</name>
</gene>
<keyword evidence="2" id="KW-0812">Transmembrane</keyword>
<dbReference type="EMBL" id="WBUI01000009">
    <property type="protein sequence ID" value="KAB2932413.1"/>
    <property type="molecule type" value="Genomic_DNA"/>
</dbReference>
<keyword evidence="2" id="KW-1133">Transmembrane helix</keyword>
<organism evidence="3 4">
    <name type="scientific">Leptonema illini</name>
    <dbReference type="NCBI Taxonomy" id="183"/>
    <lineage>
        <taxon>Bacteria</taxon>
        <taxon>Pseudomonadati</taxon>
        <taxon>Spirochaetota</taxon>
        <taxon>Spirochaetia</taxon>
        <taxon>Leptospirales</taxon>
        <taxon>Leptospiraceae</taxon>
        <taxon>Leptonema</taxon>
    </lineage>
</organism>
<protein>
    <submittedName>
        <fullName evidence="3">Type II secretion system protein</fullName>
    </submittedName>
</protein>
<sequence>MARLAEEEVISSSPFSLKARRGMTLIEVSVVLLVITMVMGFLVWMLQSFATLRTTADEAEALSQAYTFARRAAIKSGETVYFEMHLEEENYSIYRMDRSGKEPEKKTILEKRTLSSRNSLVAIVSPLGGRINTGTITLPFYYDGTTEEVSIYLGSDPSIETTVHFPRFAVSGIIEEGETLPESMPGDDEDVREKDRLEEKEF</sequence>
<evidence type="ECO:0000256" key="1">
    <source>
        <dbReference type="SAM" id="MobiDB-lite"/>
    </source>
</evidence>
<dbReference type="PROSITE" id="PS00409">
    <property type="entry name" value="PROKAR_NTER_METHYL"/>
    <property type="match status" value="1"/>
</dbReference>
<reference evidence="3 4" key="1">
    <citation type="submission" date="2019-10" db="EMBL/GenBank/DDBJ databases">
        <title>Extracellular Electron Transfer in a Candidatus Methanoperedens spp. Enrichment Culture.</title>
        <authorList>
            <person name="Berger S."/>
            <person name="Rangel Shaw D."/>
            <person name="Berben T."/>
            <person name="In 'T Zandt M."/>
            <person name="Frank J."/>
            <person name="Reimann J."/>
            <person name="Jetten M.S.M."/>
            <person name="Welte C.U."/>
        </authorList>
    </citation>
    <scope>NUCLEOTIDE SEQUENCE [LARGE SCALE GENOMIC DNA]</scope>
    <source>
        <strain evidence="3">SB12</strain>
    </source>
</reference>
<dbReference type="InterPro" id="IPR045584">
    <property type="entry name" value="Pilin-like"/>
</dbReference>
<feature type="compositionally biased region" description="Basic and acidic residues" evidence="1">
    <location>
        <begin position="191"/>
        <end position="202"/>
    </location>
</feature>
<evidence type="ECO:0000256" key="2">
    <source>
        <dbReference type="SAM" id="Phobius"/>
    </source>
</evidence>
<dbReference type="SUPFAM" id="SSF54523">
    <property type="entry name" value="Pili subunits"/>
    <property type="match status" value="1"/>
</dbReference>
<dbReference type="InterPro" id="IPR012902">
    <property type="entry name" value="N_methyl_site"/>
</dbReference>
<evidence type="ECO:0000313" key="4">
    <source>
        <dbReference type="Proteomes" id="UP000460298"/>
    </source>
</evidence>
<feature type="transmembrane region" description="Helical" evidence="2">
    <location>
        <begin position="25"/>
        <end position="46"/>
    </location>
</feature>
<comment type="caution">
    <text evidence="3">The sequence shown here is derived from an EMBL/GenBank/DDBJ whole genome shotgun (WGS) entry which is preliminary data.</text>
</comment>
<dbReference type="Proteomes" id="UP000460298">
    <property type="component" value="Unassembled WGS sequence"/>
</dbReference>
<keyword evidence="2" id="KW-0472">Membrane</keyword>
<name>A0A833LXA4_9LEPT</name>
<feature type="region of interest" description="Disordered" evidence="1">
    <location>
        <begin position="177"/>
        <end position="202"/>
    </location>
</feature>
<proteinExistence type="predicted"/>
<evidence type="ECO:0000313" key="3">
    <source>
        <dbReference type="EMBL" id="KAB2932413.1"/>
    </source>
</evidence>
<dbReference type="AlphaFoldDB" id="A0A833LXA4"/>
<feature type="compositionally biased region" description="Acidic residues" evidence="1">
    <location>
        <begin position="177"/>
        <end position="190"/>
    </location>
</feature>
<accession>A0A833LXA4</accession>
<dbReference type="NCBIfam" id="TIGR02532">
    <property type="entry name" value="IV_pilin_GFxxxE"/>
    <property type="match status" value="1"/>
</dbReference>